<evidence type="ECO:0000256" key="2">
    <source>
        <dbReference type="ARBA" id="ARBA00022840"/>
    </source>
</evidence>
<name>R2XZW4_9ENTE</name>
<dbReference type="PANTHER" id="PTHR42855:SF2">
    <property type="entry name" value="DRUG RESISTANCE ABC TRANSPORTER,ATP-BINDING PROTEIN"/>
    <property type="match status" value="1"/>
</dbReference>
<dbReference type="OrthoDB" id="9760950at2"/>
<dbReference type="Pfam" id="PF12848">
    <property type="entry name" value="ABC_tran_Xtn"/>
    <property type="match status" value="1"/>
</dbReference>
<dbReference type="AlphaFoldDB" id="R2XZW4"/>
<dbReference type="InterPro" id="IPR003439">
    <property type="entry name" value="ABC_transporter-like_ATP-bd"/>
</dbReference>
<evidence type="ECO:0000313" key="8">
    <source>
        <dbReference type="Proteomes" id="UP000014160"/>
    </source>
</evidence>
<comment type="caution">
    <text evidence="5">The sequence shown here is derived from an EMBL/GenBank/DDBJ whole genome shotgun (WGS) entry which is preliminary data.</text>
</comment>
<dbReference type="GO" id="GO:0016887">
    <property type="term" value="F:ATP hydrolysis activity"/>
    <property type="evidence" value="ECO:0007669"/>
    <property type="project" value="InterPro"/>
</dbReference>
<feature type="compositionally biased region" description="Basic and acidic residues" evidence="3">
    <location>
        <begin position="217"/>
        <end position="228"/>
    </location>
</feature>
<dbReference type="Pfam" id="PF00005">
    <property type="entry name" value="ABC_tran"/>
    <property type="match status" value="2"/>
</dbReference>
<feature type="domain" description="ABC transporter" evidence="4">
    <location>
        <begin position="6"/>
        <end position="200"/>
    </location>
</feature>
<dbReference type="Proteomes" id="UP000014160">
    <property type="component" value="Unassembled WGS sequence"/>
</dbReference>
<organism evidence="5 7">
    <name type="scientific">Enterococcus gilvus ATCC BAA-350</name>
    <dbReference type="NCBI Taxonomy" id="1158614"/>
    <lineage>
        <taxon>Bacteria</taxon>
        <taxon>Bacillati</taxon>
        <taxon>Bacillota</taxon>
        <taxon>Bacilli</taxon>
        <taxon>Lactobacillales</taxon>
        <taxon>Enterococcaceae</taxon>
        <taxon>Enterococcus</taxon>
    </lineage>
</organism>
<evidence type="ECO:0000313" key="6">
    <source>
        <dbReference type="EMBL" id="EOW81880.1"/>
    </source>
</evidence>
<reference evidence="6 8" key="2">
    <citation type="submission" date="2013-03" db="EMBL/GenBank/DDBJ databases">
        <title>The Genome Sequence of Enterococcus gilvus ATCC BAA-350 (PacBio/Illumina hybrid assembly).</title>
        <authorList>
            <consortium name="The Broad Institute Genomics Platform"/>
            <consortium name="The Broad Institute Genome Sequencing Center for Infectious Disease"/>
            <person name="Earl A."/>
            <person name="Russ C."/>
            <person name="Gilmore M."/>
            <person name="Surin D."/>
            <person name="Walker B."/>
            <person name="Young S."/>
            <person name="Zeng Q."/>
            <person name="Gargeya S."/>
            <person name="Fitzgerald M."/>
            <person name="Haas B."/>
            <person name="Abouelleil A."/>
            <person name="Allen A.W."/>
            <person name="Alvarado L."/>
            <person name="Arachchi H.M."/>
            <person name="Berlin A.M."/>
            <person name="Chapman S.B."/>
            <person name="Gainer-Dewar J."/>
            <person name="Goldberg J."/>
            <person name="Griggs A."/>
            <person name="Gujja S."/>
            <person name="Hansen M."/>
            <person name="Howarth C."/>
            <person name="Imamovic A."/>
            <person name="Ireland A."/>
            <person name="Larimer J."/>
            <person name="McCowan C."/>
            <person name="Murphy C."/>
            <person name="Pearson M."/>
            <person name="Poon T.W."/>
            <person name="Priest M."/>
            <person name="Roberts A."/>
            <person name="Saif S."/>
            <person name="Shea T."/>
            <person name="Sisk P."/>
            <person name="Sykes S."/>
            <person name="Wortman J."/>
            <person name="Nusbaum C."/>
            <person name="Birren B."/>
        </authorList>
    </citation>
    <scope>NUCLEOTIDE SEQUENCE [LARGE SCALE GENOMIC DNA]</scope>
    <source>
        <strain evidence="6 8">ATCC BAA-350</strain>
    </source>
</reference>
<feature type="region of interest" description="Disordered" evidence="3">
    <location>
        <begin position="217"/>
        <end position="256"/>
    </location>
</feature>
<dbReference type="PROSITE" id="PS50893">
    <property type="entry name" value="ABC_TRANSPORTER_2"/>
    <property type="match status" value="2"/>
</dbReference>
<dbReference type="HOGENOM" id="CLU_000604_36_3_9"/>
<proteinExistence type="predicted"/>
<dbReference type="InterPro" id="IPR017871">
    <property type="entry name" value="ABC_transporter-like_CS"/>
</dbReference>
<gene>
    <name evidence="6" type="ORF">I592_01180</name>
    <name evidence="5" type="ORF">UKC_02786</name>
</gene>
<keyword evidence="8" id="KW-1185">Reference proteome</keyword>
<evidence type="ECO:0000259" key="4">
    <source>
        <dbReference type="PROSITE" id="PS50893"/>
    </source>
</evidence>
<feature type="compositionally biased region" description="Polar residues" evidence="3">
    <location>
        <begin position="229"/>
        <end position="239"/>
    </location>
</feature>
<dbReference type="PANTHER" id="PTHR42855">
    <property type="entry name" value="ABC TRANSPORTER ATP-BINDING SUBUNIT"/>
    <property type="match status" value="1"/>
</dbReference>
<dbReference type="RefSeq" id="WP_010781157.1">
    <property type="nucleotide sequence ID" value="NZ_ASWH01000001.1"/>
</dbReference>
<keyword evidence="2" id="KW-0067">ATP-binding</keyword>
<reference evidence="5 7" key="1">
    <citation type="submission" date="2013-02" db="EMBL/GenBank/DDBJ databases">
        <title>The Genome Sequence of Enterococcus gilvus ATCC BAA-350.</title>
        <authorList>
            <consortium name="The Broad Institute Genome Sequencing Platform"/>
            <consortium name="The Broad Institute Genome Sequencing Center for Infectious Disease"/>
            <person name="Earl A.M."/>
            <person name="Gilmore M.S."/>
            <person name="Lebreton F."/>
            <person name="Walker B."/>
            <person name="Young S.K."/>
            <person name="Zeng Q."/>
            <person name="Gargeya S."/>
            <person name="Fitzgerald M."/>
            <person name="Haas B."/>
            <person name="Abouelleil A."/>
            <person name="Alvarado L."/>
            <person name="Arachchi H.M."/>
            <person name="Berlin A.M."/>
            <person name="Chapman S.B."/>
            <person name="Dewar J."/>
            <person name="Goldberg J."/>
            <person name="Griggs A."/>
            <person name="Gujja S."/>
            <person name="Hansen M."/>
            <person name="Howarth C."/>
            <person name="Imamovic A."/>
            <person name="Larimer J."/>
            <person name="McCowan C."/>
            <person name="Murphy C."/>
            <person name="Neiman D."/>
            <person name="Pearson M."/>
            <person name="Priest M."/>
            <person name="Roberts A."/>
            <person name="Saif S."/>
            <person name="Shea T."/>
            <person name="Sisk P."/>
            <person name="Sykes S."/>
            <person name="Wortman J."/>
            <person name="Nusbaum C."/>
            <person name="Birren B."/>
        </authorList>
    </citation>
    <scope>NUCLEOTIDE SEQUENCE [LARGE SCALE GENOMIC DNA]</scope>
    <source>
        <strain evidence="5 7">ATCC BAA-350</strain>
    </source>
</reference>
<dbReference type="PROSITE" id="PS00211">
    <property type="entry name" value="ABC_TRANSPORTER_1"/>
    <property type="match status" value="1"/>
</dbReference>
<dbReference type="InterPro" id="IPR051309">
    <property type="entry name" value="ABCF_ATPase"/>
</dbReference>
<dbReference type="Gene3D" id="3.40.50.300">
    <property type="entry name" value="P-loop containing nucleotide triphosphate hydrolases"/>
    <property type="match status" value="3"/>
</dbReference>
<dbReference type="CDD" id="cd03221">
    <property type="entry name" value="ABCF_EF-3"/>
    <property type="match status" value="2"/>
</dbReference>
<evidence type="ECO:0000256" key="1">
    <source>
        <dbReference type="ARBA" id="ARBA00022741"/>
    </source>
</evidence>
<evidence type="ECO:0000313" key="5">
    <source>
        <dbReference type="EMBL" id="EOI55577.1"/>
    </source>
</evidence>
<dbReference type="InterPro" id="IPR027417">
    <property type="entry name" value="P-loop_NTPase"/>
</dbReference>
<protein>
    <recommendedName>
        <fullName evidence="4">ABC transporter domain-containing protein</fullName>
    </recommendedName>
</protein>
<dbReference type="Proteomes" id="UP000013750">
    <property type="component" value="Unassembled WGS sequence"/>
</dbReference>
<dbReference type="eggNOG" id="COG0488">
    <property type="taxonomic scope" value="Bacteria"/>
</dbReference>
<dbReference type="InterPro" id="IPR032781">
    <property type="entry name" value="ABC_tran_Xtn"/>
</dbReference>
<evidence type="ECO:0000256" key="3">
    <source>
        <dbReference type="SAM" id="MobiDB-lite"/>
    </source>
</evidence>
<dbReference type="GO" id="GO:0005524">
    <property type="term" value="F:ATP binding"/>
    <property type="evidence" value="ECO:0007669"/>
    <property type="project" value="UniProtKB-KW"/>
</dbReference>
<dbReference type="EMBL" id="AJDQ01000008">
    <property type="protein sequence ID" value="EOI55577.1"/>
    <property type="molecule type" value="Genomic_DNA"/>
</dbReference>
<dbReference type="EMBL" id="ASWH01000001">
    <property type="protein sequence ID" value="EOW81880.1"/>
    <property type="molecule type" value="Genomic_DNA"/>
</dbReference>
<dbReference type="NCBIfam" id="NF000355">
    <property type="entry name" value="ribo_prot_ABC_F"/>
    <property type="match status" value="1"/>
</dbReference>
<dbReference type="InterPro" id="IPR003593">
    <property type="entry name" value="AAA+_ATPase"/>
</dbReference>
<dbReference type="SMART" id="SM00382">
    <property type="entry name" value="AAA"/>
    <property type="match status" value="2"/>
</dbReference>
<evidence type="ECO:0000313" key="7">
    <source>
        <dbReference type="Proteomes" id="UP000013750"/>
    </source>
</evidence>
<sequence>MEHLSVKLTKIEHRFGAKKIFSIDSLSAYEGDRIGIIGANGQGKSTLLKLIKGEMNPDSGKVQREIDFNFFTQIEEINEWTNFEEIDWELVARLFVPKNPASTLSGGEENKYRLAQTLSSYKPGLLLDEPTTHLDRKSIQTLIEELRYYYGTLLFVSHDRHFLNQLATKIWEIDAGEVKEYVGNYEDYCKQKELKNLVNQREAAQYIKEKKRLESAVSKKKEQAERSTKVSTKKSQQNIRPDRLSSSKQKDTVQKNLQKSVTAMESRLAQLEKVERFEKRREIVFPHSKIQAVHNKFPIRGEAFQLERGGKLLIESCDFQFPLGKPITIVGENGSGKTSLLQSILNNEEGIVVSPKVLFATYHQMSYKMVDSQSLLEFSMKHTSYKEALVRSILHNLGFSQLEMTKPIKDLSGGEATRLQIALLFVKPSNVLILDEPTNFIDLTTVEALERLLLSYQGTVIVTSHDPYFVEKVADEIFEISDFKLKNTQF</sequence>
<dbReference type="SUPFAM" id="SSF52540">
    <property type="entry name" value="P-loop containing nucleoside triphosphate hydrolases"/>
    <property type="match status" value="2"/>
</dbReference>
<feature type="domain" description="ABC transporter" evidence="4">
    <location>
        <begin position="299"/>
        <end position="490"/>
    </location>
</feature>
<feature type="compositionally biased region" description="Basic and acidic residues" evidence="3">
    <location>
        <begin position="240"/>
        <end position="253"/>
    </location>
</feature>
<accession>R2XZW4</accession>
<keyword evidence="1" id="KW-0547">Nucleotide-binding</keyword>
<dbReference type="PATRIC" id="fig|1158614.3.peg.2779"/>